<dbReference type="RefSeq" id="WP_040271229.1">
    <property type="nucleotide sequence ID" value="NZ_JROO01000009.1"/>
</dbReference>
<reference evidence="3" key="1">
    <citation type="journal article" date="2015" name="Chem. Biol.">
        <title>Structure, bioactivity, and resistance mechanism of streptomonomicin, an unusual lasso Peptide from an understudied halophilic actinomycete.</title>
        <authorList>
            <person name="Metelev M."/>
            <person name="Tietz J.I."/>
            <person name="Melby J.O."/>
            <person name="Blair P.M."/>
            <person name="Zhu L."/>
            <person name="Livnat I."/>
            <person name="Severinov K."/>
            <person name="Mitchell D.A."/>
        </authorList>
    </citation>
    <scope>NUCLEOTIDE SEQUENCE [LARGE SCALE GENOMIC DNA]</scope>
    <source>
        <strain evidence="3">YIM 90003</strain>
    </source>
</reference>
<protein>
    <submittedName>
        <fullName evidence="2">Antitoxin of toxin-antitoxin stability system</fullName>
    </submittedName>
</protein>
<comment type="caution">
    <text evidence="2">The sequence shown here is derived from an EMBL/GenBank/DDBJ whole genome shotgun (WGS) entry which is preliminary data.</text>
</comment>
<dbReference type="Proteomes" id="UP000031675">
    <property type="component" value="Unassembled WGS sequence"/>
</dbReference>
<name>A0A0C2JS73_9ACTN</name>
<evidence type="ECO:0000313" key="3">
    <source>
        <dbReference type="Proteomes" id="UP000031675"/>
    </source>
</evidence>
<dbReference type="STRING" id="183763.LP52_05210"/>
<accession>A0A0C2JS73</accession>
<dbReference type="OrthoDB" id="3430018at2"/>
<dbReference type="SUPFAM" id="SSF143120">
    <property type="entry name" value="YefM-like"/>
    <property type="match status" value="1"/>
</dbReference>
<dbReference type="AlphaFoldDB" id="A0A0C2JS73"/>
<evidence type="ECO:0000313" key="2">
    <source>
        <dbReference type="EMBL" id="KIH99657.1"/>
    </source>
</evidence>
<dbReference type="EMBL" id="JROO01000009">
    <property type="protein sequence ID" value="KIH99657.1"/>
    <property type="molecule type" value="Genomic_DNA"/>
</dbReference>
<dbReference type="InterPro" id="IPR036165">
    <property type="entry name" value="YefM-like_sf"/>
</dbReference>
<comment type="similarity">
    <text evidence="1">Belongs to the phD/YefM antitoxin family.</text>
</comment>
<gene>
    <name evidence="2" type="ORF">LP52_05210</name>
</gene>
<keyword evidence="3" id="KW-1185">Reference proteome</keyword>
<sequence length="92" mass="10333">MSVERVELSVAQARDHFSERVNRAAYGDEVTYVTRGRKHERVAAIVPIELVEAYEEIIDLADGRIAHQRLEEIRSGDAEVVSAEDVARELGL</sequence>
<proteinExistence type="inferred from homology"/>
<organism evidence="2 3">
    <name type="scientific">Streptomonospora alba</name>
    <dbReference type="NCBI Taxonomy" id="183763"/>
    <lineage>
        <taxon>Bacteria</taxon>
        <taxon>Bacillati</taxon>
        <taxon>Actinomycetota</taxon>
        <taxon>Actinomycetes</taxon>
        <taxon>Streptosporangiales</taxon>
        <taxon>Nocardiopsidaceae</taxon>
        <taxon>Streptomonospora</taxon>
    </lineage>
</organism>
<evidence type="ECO:0000256" key="1">
    <source>
        <dbReference type="ARBA" id="ARBA00009981"/>
    </source>
</evidence>